<reference evidence="1 2" key="1">
    <citation type="journal article" date="2019" name="Commun. Biol.">
        <title>The bagworm genome reveals a unique fibroin gene that provides high tensile strength.</title>
        <authorList>
            <person name="Kono N."/>
            <person name="Nakamura H."/>
            <person name="Ohtoshi R."/>
            <person name="Tomita M."/>
            <person name="Numata K."/>
            <person name="Arakawa K."/>
        </authorList>
    </citation>
    <scope>NUCLEOTIDE SEQUENCE [LARGE SCALE GENOMIC DNA]</scope>
</reference>
<organism evidence="1 2">
    <name type="scientific">Eumeta variegata</name>
    <name type="common">Bagworm moth</name>
    <name type="synonym">Eumeta japonica</name>
    <dbReference type="NCBI Taxonomy" id="151549"/>
    <lineage>
        <taxon>Eukaryota</taxon>
        <taxon>Metazoa</taxon>
        <taxon>Ecdysozoa</taxon>
        <taxon>Arthropoda</taxon>
        <taxon>Hexapoda</taxon>
        <taxon>Insecta</taxon>
        <taxon>Pterygota</taxon>
        <taxon>Neoptera</taxon>
        <taxon>Endopterygota</taxon>
        <taxon>Lepidoptera</taxon>
        <taxon>Glossata</taxon>
        <taxon>Ditrysia</taxon>
        <taxon>Tineoidea</taxon>
        <taxon>Psychidae</taxon>
        <taxon>Oiketicinae</taxon>
        <taxon>Eumeta</taxon>
    </lineage>
</organism>
<gene>
    <name evidence="1" type="ORF">EVAR_24002_1</name>
</gene>
<accession>A0A4C1WB97</accession>
<name>A0A4C1WB97_EUMVA</name>
<keyword evidence="2" id="KW-1185">Reference proteome</keyword>
<comment type="caution">
    <text evidence="1">The sequence shown here is derived from an EMBL/GenBank/DDBJ whole genome shotgun (WGS) entry which is preliminary data.</text>
</comment>
<protein>
    <submittedName>
        <fullName evidence="1">Uncharacterized protein</fullName>
    </submittedName>
</protein>
<sequence length="137" mass="15603">MLVKVNEIWLQRCGGPHFQRPACIISDCKRNSTRNTGHVVRYGCDFKDRKLLNPQVGYIALSPTYSRGVMFGLIGRVAMSTLETERLASPRGYARGPKQEFLHLLCYRNKSDLHREIGIGKHQSRPVNPPRHQKFAG</sequence>
<evidence type="ECO:0000313" key="1">
    <source>
        <dbReference type="EMBL" id="GBP47752.1"/>
    </source>
</evidence>
<dbReference type="AlphaFoldDB" id="A0A4C1WB97"/>
<proteinExistence type="predicted"/>
<dbReference type="EMBL" id="BGZK01000509">
    <property type="protein sequence ID" value="GBP47752.1"/>
    <property type="molecule type" value="Genomic_DNA"/>
</dbReference>
<evidence type="ECO:0000313" key="2">
    <source>
        <dbReference type="Proteomes" id="UP000299102"/>
    </source>
</evidence>
<dbReference type="Proteomes" id="UP000299102">
    <property type="component" value="Unassembled WGS sequence"/>
</dbReference>